<accession>A0AAW1S2J3</accession>
<organism evidence="4 5">
    <name type="scientific">Elliptochloris bilobata</name>
    <dbReference type="NCBI Taxonomy" id="381761"/>
    <lineage>
        <taxon>Eukaryota</taxon>
        <taxon>Viridiplantae</taxon>
        <taxon>Chlorophyta</taxon>
        <taxon>core chlorophytes</taxon>
        <taxon>Trebouxiophyceae</taxon>
        <taxon>Trebouxiophyceae incertae sedis</taxon>
        <taxon>Elliptochloris clade</taxon>
        <taxon>Elliptochloris</taxon>
    </lineage>
</organism>
<dbReference type="PANTHER" id="PTHR12375">
    <property type="entry name" value="RNA-BINDING PROTEIN LUC7-RELATED"/>
    <property type="match status" value="1"/>
</dbReference>
<dbReference type="GO" id="GO:0003729">
    <property type="term" value="F:mRNA binding"/>
    <property type="evidence" value="ECO:0007669"/>
    <property type="project" value="InterPro"/>
</dbReference>
<proteinExistence type="inferred from homology"/>
<comment type="similarity">
    <text evidence="1">Belongs to the Luc7 family.</text>
</comment>
<dbReference type="AlphaFoldDB" id="A0AAW1S2J3"/>
<dbReference type="GO" id="GO:0005685">
    <property type="term" value="C:U1 snRNP"/>
    <property type="evidence" value="ECO:0007669"/>
    <property type="project" value="InterPro"/>
</dbReference>
<dbReference type="Proteomes" id="UP001445335">
    <property type="component" value="Unassembled WGS sequence"/>
</dbReference>
<reference evidence="4 5" key="1">
    <citation type="journal article" date="2024" name="Nat. Commun.">
        <title>Phylogenomics reveals the evolutionary origins of lichenization in chlorophyte algae.</title>
        <authorList>
            <person name="Puginier C."/>
            <person name="Libourel C."/>
            <person name="Otte J."/>
            <person name="Skaloud P."/>
            <person name="Haon M."/>
            <person name="Grisel S."/>
            <person name="Petersen M."/>
            <person name="Berrin J.G."/>
            <person name="Delaux P.M."/>
            <person name="Dal Grande F."/>
            <person name="Keller J."/>
        </authorList>
    </citation>
    <scope>NUCLEOTIDE SEQUENCE [LARGE SCALE GENOMIC DNA]</scope>
    <source>
        <strain evidence="4 5">SAG 245.80</strain>
    </source>
</reference>
<protein>
    <submittedName>
        <fullName evidence="4">Uncharacterized protein</fullName>
    </submittedName>
</protein>
<evidence type="ECO:0000256" key="3">
    <source>
        <dbReference type="SAM" id="MobiDB-lite"/>
    </source>
</evidence>
<keyword evidence="2" id="KW-0175">Coiled coil</keyword>
<gene>
    <name evidence="4" type="ORF">WJX81_005025</name>
</gene>
<evidence type="ECO:0000313" key="5">
    <source>
        <dbReference type="Proteomes" id="UP001445335"/>
    </source>
</evidence>
<feature type="compositionally biased region" description="Basic and acidic residues" evidence="3">
    <location>
        <begin position="274"/>
        <end position="305"/>
    </location>
</feature>
<feature type="region of interest" description="Disordered" evidence="3">
    <location>
        <begin position="230"/>
        <end position="305"/>
    </location>
</feature>
<feature type="coiled-coil region" evidence="2">
    <location>
        <begin position="116"/>
        <end position="169"/>
    </location>
</feature>
<dbReference type="EMBL" id="JALJOU010000014">
    <property type="protein sequence ID" value="KAK9839833.1"/>
    <property type="molecule type" value="Genomic_DNA"/>
</dbReference>
<evidence type="ECO:0000313" key="4">
    <source>
        <dbReference type="EMBL" id="KAK9839833.1"/>
    </source>
</evidence>
<evidence type="ECO:0000256" key="1">
    <source>
        <dbReference type="ARBA" id="ARBA00005655"/>
    </source>
</evidence>
<evidence type="ECO:0000256" key="2">
    <source>
        <dbReference type="SAM" id="Coils"/>
    </source>
</evidence>
<keyword evidence="5" id="KW-1185">Reference proteome</keyword>
<name>A0AAW1S2J3_9CHLO</name>
<feature type="compositionally biased region" description="Basic and acidic residues" evidence="3">
    <location>
        <begin position="230"/>
        <end position="260"/>
    </location>
</feature>
<dbReference type="InterPro" id="IPR004882">
    <property type="entry name" value="Luc7-rel"/>
</dbReference>
<sequence>MDATRALLDELMGEDRNGDRQKVKRKLTDHDVCKMFIVGMCPYEEFERTKHDVGPCPLIHDEELQAEWKALDDRSKERLGFERELYKYLERLMTELRAKKRRNEDRLAADAAIPISAEDQTRLAEMNDELQELLTKSEVLGEEGDVDGAQAAAAQAEGLRNRKAKFEEDAQARAGNTGMSRYGQQEVCPYSGVIVNKEESRIRDHKGGRNYRAWVKSHEFYEALKATFERREKEARASSGRDRDRERGRSRGERERDREYGVGGSTGRRRSRSRERERGRGAHRERDAYRERDCGRERRGSGYAR</sequence>
<comment type="caution">
    <text evidence="4">The sequence shown here is derived from an EMBL/GenBank/DDBJ whole genome shotgun (WGS) entry which is preliminary data.</text>
</comment>
<dbReference type="GO" id="GO:0006376">
    <property type="term" value="P:mRNA splice site recognition"/>
    <property type="evidence" value="ECO:0007669"/>
    <property type="project" value="InterPro"/>
</dbReference>
<dbReference type="Pfam" id="PF03194">
    <property type="entry name" value="LUC7"/>
    <property type="match status" value="1"/>
</dbReference>